<comment type="caution">
    <text evidence="8">The sequence shown here is derived from an EMBL/GenBank/DDBJ whole genome shotgun (WGS) entry which is preliminary data.</text>
</comment>
<evidence type="ECO:0000256" key="1">
    <source>
        <dbReference type="ARBA" id="ARBA00004167"/>
    </source>
</evidence>
<reference evidence="8 9" key="1">
    <citation type="journal article" date="2020" name="Nat. Food">
        <title>A phased Vanilla planifolia genome enables genetic improvement of flavour and production.</title>
        <authorList>
            <person name="Hasing T."/>
            <person name="Tang H."/>
            <person name="Brym M."/>
            <person name="Khazi F."/>
            <person name="Huang T."/>
            <person name="Chambers A.H."/>
        </authorList>
    </citation>
    <scope>NUCLEOTIDE SEQUENCE [LARGE SCALE GENOMIC DNA]</scope>
    <source>
        <tissue evidence="8">Leaf</tissue>
    </source>
</reference>
<dbReference type="GO" id="GO:0005886">
    <property type="term" value="C:plasma membrane"/>
    <property type="evidence" value="ECO:0007669"/>
    <property type="project" value="TreeGrafter"/>
</dbReference>
<keyword evidence="3 5" id="KW-1133">Transmembrane helix</keyword>
<name>A0A835QWI8_VANPL</name>
<accession>A0A835QWI8</accession>
<feature type="transmembrane region" description="Helical" evidence="5">
    <location>
        <begin position="42"/>
        <end position="68"/>
    </location>
</feature>
<evidence type="ECO:0000313" key="7">
    <source>
        <dbReference type="EMBL" id="KAG0479224.1"/>
    </source>
</evidence>
<dbReference type="GO" id="GO:0009506">
    <property type="term" value="C:plasmodesma"/>
    <property type="evidence" value="ECO:0007669"/>
    <property type="project" value="TreeGrafter"/>
</dbReference>
<sequence>MSSSPTTGVLQTHNTYQLRQSRTVARTRFYVHRVRESLLSRVAMFFCSILLTLLLIVGIVLFVVWLSLRPHRPRIYLSSFSFPSITPSSTISFNVTARNPNAKIAISYGDFSAAVFYSDRLLASSAAVFSAFYQPPKNTTDILGQIGIADRQDVGVAGISGYVTAGRVELRLELNSMIRFRLSTWDTHQHRLHVSCEMAVGPEGNLLPEFQGKRCSVYFG</sequence>
<keyword evidence="4 5" id="KW-0472">Membrane</keyword>
<dbReference type="EMBL" id="JADCNL010000005">
    <property type="protein sequence ID" value="KAG0479224.1"/>
    <property type="molecule type" value="Genomic_DNA"/>
</dbReference>
<evidence type="ECO:0000313" key="9">
    <source>
        <dbReference type="Proteomes" id="UP000636800"/>
    </source>
</evidence>
<dbReference type="InterPro" id="IPR004864">
    <property type="entry name" value="LEA_2"/>
</dbReference>
<dbReference type="Proteomes" id="UP000636800">
    <property type="component" value="Chromosome 5"/>
</dbReference>
<dbReference type="InterPro" id="IPR044839">
    <property type="entry name" value="NDR1-like"/>
</dbReference>
<comment type="subcellular location">
    <subcellularLocation>
        <location evidence="1">Membrane</location>
        <topology evidence="1">Single-pass membrane protein</topology>
    </subcellularLocation>
</comment>
<dbReference type="PANTHER" id="PTHR31415">
    <property type="entry name" value="OS05G0367900 PROTEIN"/>
    <property type="match status" value="1"/>
</dbReference>
<evidence type="ECO:0000259" key="6">
    <source>
        <dbReference type="Pfam" id="PF03168"/>
    </source>
</evidence>
<dbReference type="Pfam" id="PF03168">
    <property type="entry name" value="LEA_2"/>
    <property type="match status" value="1"/>
</dbReference>
<dbReference type="EMBL" id="JADCNL010000005">
    <property type="protein sequence ID" value="KAG0479233.1"/>
    <property type="molecule type" value="Genomic_DNA"/>
</dbReference>
<keyword evidence="2 5" id="KW-0812">Transmembrane</keyword>
<dbReference type="AlphaFoldDB" id="A0A835QWI8"/>
<evidence type="ECO:0000313" key="8">
    <source>
        <dbReference type="EMBL" id="KAG0479233.1"/>
    </source>
</evidence>
<evidence type="ECO:0000256" key="4">
    <source>
        <dbReference type="ARBA" id="ARBA00023136"/>
    </source>
</evidence>
<protein>
    <recommendedName>
        <fullName evidence="6">Late embryogenesis abundant protein LEA-2 subgroup domain-containing protein</fullName>
    </recommendedName>
</protein>
<gene>
    <name evidence="7" type="ORF">HPP92_010082</name>
    <name evidence="8" type="ORF">HPP92_010091</name>
</gene>
<organism evidence="8 9">
    <name type="scientific">Vanilla planifolia</name>
    <name type="common">Vanilla</name>
    <dbReference type="NCBI Taxonomy" id="51239"/>
    <lineage>
        <taxon>Eukaryota</taxon>
        <taxon>Viridiplantae</taxon>
        <taxon>Streptophyta</taxon>
        <taxon>Embryophyta</taxon>
        <taxon>Tracheophyta</taxon>
        <taxon>Spermatophyta</taxon>
        <taxon>Magnoliopsida</taxon>
        <taxon>Liliopsida</taxon>
        <taxon>Asparagales</taxon>
        <taxon>Orchidaceae</taxon>
        <taxon>Vanilloideae</taxon>
        <taxon>Vanilleae</taxon>
        <taxon>Vanilla</taxon>
    </lineage>
</organism>
<dbReference type="PANTHER" id="PTHR31415:SF3">
    <property type="entry name" value="LATE EMBRYOGENESIS ABUNDANT (LEA) HYDROXYPROLINE-RICH GLYCOPROTEIN FAMILY"/>
    <property type="match status" value="1"/>
</dbReference>
<evidence type="ECO:0000256" key="5">
    <source>
        <dbReference type="SAM" id="Phobius"/>
    </source>
</evidence>
<dbReference type="OrthoDB" id="60033at2759"/>
<keyword evidence="9" id="KW-1185">Reference proteome</keyword>
<evidence type="ECO:0000256" key="3">
    <source>
        <dbReference type="ARBA" id="ARBA00022989"/>
    </source>
</evidence>
<dbReference type="GO" id="GO:0098542">
    <property type="term" value="P:defense response to other organism"/>
    <property type="evidence" value="ECO:0007669"/>
    <property type="project" value="InterPro"/>
</dbReference>
<proteinExistence type="predicted"/>
<feature type="domain" description="Late embryogenesis abundant protein LEA-2 subgroup" evidence="6">
    <location>
        <begin position="95"/>
        <end position="197"/>
    </location>
</feature>
<evidence type="ECO:0000256" key="2">
    <source>
        <dbReference type="ARBA" id="ARBA00022692"/>
    </source>
</evidence>